<protein>
    <recommendedName>
        <fullName evidence="3">DKNYY family protein</fullName>
    </recommendedName>
</protein>
<dbReference type="Proteomes" id="UP000474777">
    <property type="component" value="Unassembled WGS sequence"/>
</dbReference>
<keyword evidence="2" id="KW-1185">Reference proteome</keyword>
<comment type="caution">
    <text evidence="1">The sequence shown here is derived from an EMBL/GenBank/DDBJ whole genome shotgun (WGS) entry which is preliminary data.</text>
</comment>
<sequence>MTIGRLIILVLGISILTSCRHGYKVEDGKVYYEYWHEGLGFEQGKRLIEVADAKSFKPLSFDCDCSFEFGKDKNYLFINGEPIKNIDPNTFTFIGNYIFRDKNSAYFFGFYNNLNDCDIKGVDPDKITLIKYPWAKADNFLIHGSDTIRLDDINEFIPIDDNWGRTKKYIINKDKILYGADVETFKITSSFEGKDKNYNYEFGFIARDDFKKTKYKNFSFQKEDICNSGLLEFTDIYDNEEPIHDYQHEKSVLTENLKINGFTLNAFRHGNWSSGPRIVSYILTDNHCDCYVDKLYHYDYSKPSETEKNYRVTERIHCRPTAL</sequence>
<proteinExistence type="predicted"/>
<dbReference type="EMBL" id="JAAGWD010000007">
    <property type="protein sequence ID" value="NEM99164.1"/>
    <property type="molecule type" value="Genomic_DNA"/>
</dbReference>
<dbReference type="Pfam" id="PF13644">
    <property type="entry name" value="DKNYY"/>
    <property type="match status" value="1"/>
</dbReference>
<evidence type="ECO:0000313" key="2">
    <source>
        <dbReference type="Proteomes" id="UP000474777"/>
    </source>
</evidence>
<organism evidence="1 2">
    <name type="scientific">Pontibacter burrus</name>
    <dbReference type="NCBI Taxonomy" id="2704466"/>
    <lineage>
        <taxon>Bacteria</taxon>
        <taxon>Pseudomonadati</taxon>
        <taxon>Bacteroidota</taxon>
        <taxon>Cytophagia</taxon>
        <taxon>Cytophagales</taxon>
        <taxon>Hymenobacteraceae</taxon>
        <taxon>Pontibacter</taxon>
    </lineage>
</organism>
<accession>A0A6B3M045</accession>
<dbReference type="PROSITE" id="PS51257">
    <property type="entry name" value="PROKAR_LIPOPROTEIN"/>
    <property type="match status" value="1"/>
</dbReference>
<evidence type="ECO:0008006" key="3">
    <source>
        <dbReference type="Google" id="ProtNLM"/>
    </source>
</evidence>
<name>A0A6B3M045_9BACT</name>
<dbReference type="AlphaFoldDB" id="A0A6B3M045"/>
<reference evidence="1 2" key="1">
    <citation type="submission" date="2020-02" db="EMBL/GenBank/DDBJ databases">
        <authorList>
            <person name="Kim M.K."/>
        </authorList>
    </citation>
    <scope>NUCLEOTIDE SEQUENCE [LARGE SCALE GENOMIC DNA]</scope>
    <source>
        <strain evidence="1 2">BT327</strain>
    </source>
</reference>
<dbReference type="InterPro" id="IPR027375">
    <property type="entry name" value="DKNYY"/>
</dbReference>
<gene>
    <name evidence="1" type="ORF">GXP69_15805</name>
</gene>
<dbReference type="RefSeq" id="WP_163916081.1">
    <property type="nucleotide sequence ID" value="NZ_JAAGWD010000007.1"/>
</dbReference>
<evidence type="ECO:0000313" key="1">
    <source>
        <dbReference type="EMBL" id="NEM99164.1"/>
    </source>
</evidence>